<dbReference type="Proteomes" id="UP000437068">
    <property type="component" value="Unassembled WGS sequence"/>
</dbReference>
<sequence>MATSDTSSVPPPKSSTSRLRWPALVLFSSPCAMAAAVDPLIKRTTFRPATAAASLTACRWEQLKETGTVTTAFLTVRPKGSTRFRTSASRMARSSTGRHVLVSPMNCTTTWDSSFGPPTTLNGQRFKYCCTCGSENLRPNRRVIPKTVLCTFVVA</sequence>
<organism evidence="1 2">
    <name type="scientific">Phytophthora fragariae</name>
    <dbReference type="NCBI Taxonomy" id="53985"/>
    <lineage>
        <taxon>Eukaryota</taxon>
        <taxon>Sar</taxon>
        <taxon>Stramenopiles</taxon>
        <taxon>Oomycota</taxon>
        <taxon>Peronosporomycetes</taxon>
        <taxon>Peronosporales</taxon>
        <taxon>Peronosporaceae</taxon>
        <taxon>Phytophthora</taxon>
    </lineage>
</organism>
<proteinExistence type="predicted"/>
<dbReference type="EMBL" id="QXGE01000202">
    <property type="protein sequence ID" value="KAE9320386.1"/>
    <property type="molecule type" value="Genomic_DNA"/>
</dbReference>
<comment type="caution">
    <text evidence="1">The sequence shown here is derived from an EMBL/GenBank/DDBJ whole genome shotgun (WGS) entry which is preliminary data.</text>
</comment>
<name>A0A6A4EDV8_9STRA</name>
<protein>
    <submittedName>
        <fullName evidence="1">Uncharacterized protein</fullName>
    </submittedName>
</protein>
<dbReference type="AlphaFoldDB" id="A0A6A4EDV8"/>
<reference evidence="1 2" key="1">
    <citation type="submission" date="2018-08" db="EMBL/GenBank/DDBJ databases">
        <title>Genomic investigation of the strawberry pathogen Phytophthora fragariae indicates pathogenicity is determined by transcriptional variation in three key races.</title>
        <authorList>
            <person name="Adams T.M."/>
            <person name="Armitage A.D."/>
            <person name="Sobczyk M.K."/>
            <person name="Bates H.J."/>
            <person name="Dunwell J.M."/>
            <person name="Nellist C.F."/>
            <person name="Harrison R.J."/>
        </authorList>
    </citation>
    <scope>NUCLEOTIDE SEQUENCE [LARGE SCALE GENOMIC DNA]</scope>
    <source>
        <strain evidence="1 2">A4</strain>
    </source>
</reference>
<accession>A0A6A4EDV8</accession>
<evidence type="ECO:0000313" key="1">
    <source>
        <dbReference type="EMBL" id="KAE9320386.1"/>
    </source>
</evidence>
<gene>
    <name evidence="1" type="ORF">PF001_g5446</name>
</gene>
<evidence type="ECO:0000313" key="2">
    <source>
        <dbReference type="Proteomes" id="UP000437068"/>
    </source>
</evidence>